<proteinExistence type="predicted"/>
<accession>A0A450U3F7</accession>
<sequence>MVWPFHDKQHDIQRYLVRRFSYVVIYRFKDEVVRMIAVMHLRRHPDYW</sequence>
<gene>
    <name evidence="1" type="ORF">BECKFW1821C_GA0114237_11346</name>
</gene>
<evidence type="ECO:0008006" key="2">
    <source>
        <dbReference type="Google" id="ProtNLM"/>
    </source>
</evidence>
<organism evidence="1">
    <name type="scientific">Candidatus Kentrum sp. FW</name>
    <dbReference type="NCBI Taxonomy" id="2126338"/>
    <lineage>
        <taxon>Bacteria</taxon>
        <taxon>Pseudomonadati</taxon>
        <taxon>Pseudomonadota</taxon>
        <taxon>Gammaproteobacteria</taxon>
        <taxon>Candidatus Kentrum</taxon>
    </lineage>
</organism>
<reference evidence="1" key="1">
    <citation type="submission" date="2019-02" db="EMBL/GenBank/DDBJ databases">
        <authorList>
            <person name="Gruber-Vodicka R. H."/>
            <person name="Seah K. B. B."/>
        </authorList>
    </citation>
    <scope>NUCLEOTIDE SEQUENCE</scope>
    <source>
        <strain evidence="1">BECK_BZ131</strain>
    </source>
</reference>
<name>A0A450U3F7_9GAMM</name>
<protein>
    <recommendedName>
        <fullName evidence="2">ParE toxin of type II toxin-antitoxin system, parDE</fullName>
    </recommendedName>
</protein>
<dbReference type="EMBL" id="CAADFE010000134">
    <property type="protein sequence ID" value="VFJ77667.1"/>
    <property type="molecule type" value="Genomic_DNA"/>
</dbReference>
<evidence type="ECO:0000313" key="1">
    <source>
        <dbReference type="EMBL" id="VFJ77667.1"/>
    </source>
</evidence>
<dbReference type="AlphaFoldDB" id="A0A450U3F7"/>